<evidence type="ECO:0000256" key="2">
    <source>
        <dbReference type="ARBA" id="ARBA00023239"/>
    </source>
</evidence>
<dbReference type="InterPro" id="IPR050197">
    <property type="entry name" value="Aldolase_class_II_sugar_metab"/>
</dbReference>
<accession>E7C201</accession>
<dbReference type="SMART" id="SM01007">
    <property type="entry name" value="Aldolase_II"/>
    <property type="match status" value="1"/>
</dbReference>
<dbReference type="SUPFAM" id="SSF53639">
    <property type="entry name" value="AraD/HMP-PK domain-like"/>
    <property type="match status" value="1"/>
</dbReference>
<dbReference type="EMBL" id="GU567956">
    <property type="protein sequence ID" value="ADI21475.1"/>
    <property type="molecule type" value="Genomic_DNA"/>
</dbReference>
<proteinExistence type="predicted"/>
<feature type="domain" description="Class II aldolase/adducin N-terminal" evidence="3">
    <location>
        <begin position="8"/>
        <end position="184"/>
    </location>
</feature>
<dbReference type="Pfam" id="PF00596">
    <property type="entry name" value="Aldolase_II"/>
    <property type="match status" value="1"/>
</dbReference>
<evidence type="ECO:0000256" key="1">
    <source>
        <dbReference type="ARBA" id="ARBA00022723"/>
    </source>
</evidence>
<dbReference type="GO" id="GO:0046872">
    <property type="term" value="F:metal ion binding"/>
    <property type="evidence" value="ECO:0007669"/>
    <property type="project" value="UniProtKB-KW"/>
</dbReference>
<dbReference type="GO" id="GO:0005829">
    <property type="term" value="C:cytosol"/>
    <property type="evidence" value="ECO:0007669"/>
    <property type="project" value="TreeGrafter"/>
</dbReference>
<evidence type="ECO:0000259" key="3">
    <source>
        <dbReference type="SMART" id="SM01007"/>
    </source>
</evidence>
<dbReference type="InterPro" id="IPR001303">
    <property type="entry name" value="Aldolase_II/adducin_N"/>
</dbReference>
<reference evidence="4" key="1">
    <citation type="submission" date="2010-01" db="EMBL/GenBank/DDBJ databases">
        <title>Genome fragments of uncultured bacteria from the North Pacific subtropical Gyre.</title>
        <authorList>
            <person name="Pham V.D."/>
            <person name="Delong E.F."/>
        </authorList>
    </citation>
    <scope>NUCLEOTIDE SEQUENCE</scope>
</reference>
<name>E7C201_9BACT</name>
<dbReference type="PANTHER" id="PTHR22789">
    <property type="entry name" value="FUCULOSE PHOSPHATE ALDOLASE"/>
    <property type="match status" value="1"/>
</dbReference>
<evidence type="ECO:0000313" key="4">
    <source>
        <dbReference type="EMBL" id="ADI21475.1"/>
    </source>
</evidence>
<dbReference type="Gene3D" id="3.40.225.10">
    <property type="entry name" value="Class II aldolase/adducin N-terminal domain"/>
    <property type="match status" value="1"/>
</dbReference>
<keyword evidence="1" id="KW-0479">Metal-binding</keyword>
<dbReference type="AlphaFoldDB" id="E7C201"/>
<organism evidence="4">
    <name type="scientific">uncultured myxobacterium HF0070_11L13</name>
    <dbReference type="NCBI Taxonomy" id="723554"/>
    <lineage>
        <taxon>Bacteria</taxon>
        <taxon>Pseudomonadati</taxon>
        <taxon>Myxococcota</taxon>
        <taxon>Myxococcia</taxon>
        <taxon>Myxococcales</taxon>
        <taxon>environmental samples</taxon>
    </lineage>
</organism>
<dbReference type="PANTHER" id="PTHR22789:SF0">
    <property type="entry name" value="3-OXO-TETRONATE 4-PHOSPHATE DECARBOXYLASE-RELATED"/>
    <property type="match status" value="1"/>
</dbReference>
<dbReference type="InterPro" id="IPR036409">
    <property type="entry name" value="Aldolase_II/adducin_N_sf"/>
</dbReference>
<dbReference type="GO" id="GO:0019323">
    <property type="term" value="P:pentose catabolic process"/>
    <property type="evidence" value="ECO:0007669"/>
    <property type="project" value="TreeGrafter"/>
</dbReference>
<keyword evidence="2" id="KW-0456">Lyase</keyword>
<sequence length="251" mass="27147">MTTQQICKEVSKYSLLLHERGWVANHDGNVSCRDKRNGFWITPTAVSKRVCAPNTIVHVDYDGKVLNGKRPPSEIALHIGGYRARKDQNAVIHAHSPYASAYSLAQKDLGEVAMPEVVVSLGSYIPMVPLILPKAPEAADVLAKWAMKSDVLLLAGNGALAFGTDLEQAYLRLEVLEHYARIAMLTQSLGGPHQLEASAKSRLLELRAKAGLGAPEEQTPATARVVETSNIASAVRPLVAEELKKILGGNQ</sequence>
<protein>
    <submittedName>
        <fullName evidence="4">Ribulose-5-phosphate 4-epimerase and related epimerases and aldolases</fullName>
    </submittedName>
</protein>
<dbReference type="GO" id="GO:0016832">
    <property type="term" value="F:aldehyde-lyase activity"/>
    <property type="evidence" value="ECO:0007669"/>
    <property type="project" value="TreeGrafter"/>
</dbReference>